<evidence type="ECO:0000256" key="5">
    <source>
        <dbReference type="ARBA" id="ARBA00023277"/>
    </source>
</evidence>
<dbReference type="InterPro" id="IPR006879">
    <property type="entry name" value="YdjC-like"/>
</dbReference>
<evidence type="ECO:0000256" key="3">
    <source>
        <dbReference type="ARBA" id="ARBA00022801"/>
    </source>
</evidence>
<dbReference type="Gene3D" id="3.20.20.370">
    <property type="entry name" value="Glycoside hydrolase/deacetylase"/>
    <property type="match status" value="1"/>
</dbReference>
<name>A0AAW9SJW5_9BACT</name>
<dbReference type="InterPro" id="IPR011330">
    <property type="entry name" value="Glyco_hydro/deAcase_b/a-brl"/>
</dbReference>
<proteinExistence type="predicted"/>
<dbReference type="Proteomes" id="UP001403385">
    <property type="component" value="Unassembled WGS sequence"/>
</dbReference>
<dbReference type="GO" id="GO:0016787">
    <property type="term" value="F:hydrolase activity"/>
    <property type="evidence" value="ECO:0007669"/>
    <property type="project" value="UniProtKB-KW"/>
</dbReference>
<sequence length="295" mass="33718">MKVIINVDDFGFSQSTNDAVFELAEKGTITSTTVMVNMPFYKQVIELMKYGNISVGLHFNLTMGKPISDPLYIPSLVDKNDSFYSVNEFKRRALLGKINKPEVLTELKAQYNRLKAHIGEESISHFDSHNDITKFNVVTNALISLKHELNLKKSIRVYNKHIIGMNSTKLINMNSPRINTIKFFGLKRTFLELLLIQHTNKLGNHFTHGDGLILTKSYRALDIFKYLAEASLESLTSLEGVFEICCHPAITTADLPKTILTHTRVREYEYLKSEEFSKVKEKAQLINYDTLLKHN</sequence>
<dbReference type="PANTHER" id="PTHR31609">
    <property type="entry name" value="YDJC DEACETYLASE FAMILY MEMBER"/>
    <property type="match status" value="1"/>
</dbReference>
<dbReference type="SUPFAM" id="SSF88713">
    <property type="entry name" value="Glycoside hydrolase/deacetylase"/>
    <property type="match status" value="1"/>
</dbReference>
<evidence type="ECO:0000313" key="6">
    <source>
        <dbReference type="EMBL" id="MEN7551141.1"/>
    </source>
</evidence>
<gene>
    <name evidence="6" type="ORF">AAG747_24680</name>
</gene>
<keyword evidence="5" id="KW-0119">Carbohydrate metabolism</keyword>
<keyword evidence="2" id="KW-0479">Metal-binding</keyword>
<dbReference type="PANTHER" id="PTHR31609:SF1">
    <property type="entry name" value="CARBOHYDRATE DEACETYLASE"/>
    <property type="match status" value="1"/>
</dbReference>
<evidence type="ECO:0000313" key="7">
    <source>
        <dbReference type="Proteomes" id="UP001403385"/>
    </source>
</evidence>
<organism evidence="6 7">
    <name type="scientific">Rapidithrix thailandica</name>
    <dbReference type="NCBI Taxonomy" id="413964"/>
    <lineage>
        <taxon>Bacteria</taxon>
        <taxon>Pseudomonadati</taxon>
        <taxon>Bacteroidota</taxon>
        <taxon>Cytophagia</taxon>
        <taxon>Cytophagales</taxon>
        <taxon>Flammeovirgaceae</taxon>
        <taxon>Rapidithrix</taxon>
    </lineage>
</organism>
<protein>
    <submittedName>
        <fullName evidence="6">ChbG/HpnK family deacetylase</fullName>
    </submittedName>
</protein>
<keyword evidence="4" id="KW-0460">Magnesium</keyword>
<evidence type="ECO:0000256" key="2">
    <source>
        <dbReference type="ARBA" id="ARBA00022723"/>
    </source>
</evidence>
<dbReference type="RefSeq" id="WP_346823923.1">
    <property type="nucleotide sequence ID" value="NZ_JBDKWZ010000020.1"/>
</dbReference>
<evidence type="ECO:0000256" key="1">
    <source>
        <dbReference type="ARBA" id="ARBA00001946"/>
    </source>
</evidence>
<dbReference type="EMBL" id="JBDKWZ010000020">
    <property type="protein sequence ID" value="MEN7551141.1"/>
    <property type="molecule type" value="Genomic_DNA"/>
</dbReference>
<dbReference type="GO" id="GO:0005975">
    <property type="term" value="P:carbohydrate metabolic process"/>
    <property type="evidence" value="ECO:0007669"/>
    <property type="project" value="InterPro"/>
</dbReference>
<reference evidence="6 7" key="1">
    <citation type="submission" date="2024-04" db="EMBL/GenBank/DDBJ databases">
        <title>Novel genus in family Flammeovirgaceae.</title>
        <authorList>
            <person name="Nguyen T.H."/>
            <person name="Vuong T.Q."/>
            <person name="Le H."/>
            <person name="Kim S.-G."/>
        </authorList>
    </citation>
    <scope>NUCLEOTIDE SEQUENCE [LARGE SCALE GENOMIC DNA]</scope>
    <source>
        <strain evidence="6 7">JCM 23209</strain>
    </source>
</reference>
<comment type="cofactor">
    <cofactor evidence="1">
        <name>Mg(2+)</name>
        <dbReference type="ChEBI" id="CHEBI:18420"/>
    </cofactor>
</comment>
<dbReference type="Pfam" id="PF04794">
    <property type="entry name" value="YdjC"/>
    <property type="match status" value="1"/>
</dbReference>
<comment type="caution">
    <text evidence="6">The sequence shown here is derived from an EMBL/GenBank/DDBJ whole genome shotgun (WGS) entry which is preliminary data.</text>
</comment>
<keyword evidence="7" id="KW-1185">Reference proteome</keyword>
<dbReference type="GO" id="GO:0019213">
    <property type="term" value="F:deacetylase activity"/>
    <property type="evidence" value="ECO:0007669"/>
    <property type="project" value="TreeGrafter"/>
</dbReference>
<keyword evidence="3" id="KW-0378">Hydrolase</keyword>
<evidence type="ECO:0000256" key="4">
    <source>
        <dbReference type="ARBA" id="ARBA00022842"/>
    </source>
</evidence>
<dbReference type="AlphaFoldDB" id="A0AAW9SJW5"/>
<accession>A0AAW9SJW5</accession>
<dbReference type="GO" id="GO:0046872">
    <property type="term" value="F:metal ion binding"/>
    <property type="evidence" value="ECO:0007669"/>
    <property type="project" value="UniProtKB-KW"/>
</dbReference>